<accession>A0A1I5SUH9</accession>
<dbReference type="InParanoid" id="A0A1I5SUH9"/>
<feature type="chain" id="PRO_5038555247" description="Copper(I)-binding protein" evidence="2">
    <location>
        <begin position="29"/>
        <end position="308"/>
    </location>
</feature>
<dbReference type="EMBL" id="FOVH01000017">
    <property type="protein sequence ID" value="SFP74338.1"/>
    <property type="molecule type" value="Genomic_DNA"/>
</dbReference>
<feature type="compositionally biased region" description="Low complexity" evidence="1">
    <location>
        <begin position="142"/>
        <end position="174"/>
    </location>
</feature>
<dbReference type="eggNOG" id="COG2847">
    <property type="taxonomic scope" value="Bacteria"/>
</dbReference>
<dbReference type="Gene3D" id="2.60.40.1890">
    <property type="entry name" value="PCu(A)C copper chaperone"/>
    <property type="match status" value="1"/>
</dbReference>
<feature type="signal peptide" evidence="2">
    <location>
        <begin position="1"/>
        <end position="28"/>
    </location>
</feature>
<dbReference type="InterPro" id="IPR036182">
    <property type="entry name" value="PCuAC_sf"/>
</dbReference>
<dbReference type="STRING" id="1993.SAMN04489713_11728"/>
<dbReference type="PROSITE" id="PS51257">
    <property type="entry name" value="PROKAR_LIPOPROTEIN"/>
    <property type="match status" value="1"/>
</dbReference>
<dbReference type="RefSeq" id="WP_143118750.1">
    <property type="nucleotide sequence ID" value="NZ_FOVH01000017.1"/>
</dbReference>
<reference evidence="3 4" key="1">
    <citation type="submission" date="2016-10" db="EMBL/GenBank/DDBJ databases">
        <authorList>
            <person name="de Groot N.N."/>
        </authorList>
    </citation>
    <scope>NUCLEOTIDE SEQUENCE [LARGE SCALE GENOMIC DNA]</scope>
    <source>
        <strain evidence="3 4">DSM 43067</strain>
    </source>
</reference>
<gene>
    <name evidence="3" type="ORF">SAMN04489713_11728</name>
</gene>
<evidence type="ECO:0000256" key="2">
    <source>
        <dbReference type="SAM" id="SignalP"/>
    </source>
</evidence>
<protein>
    <recommendedName>
        <fullName evidence="5">Copper(I)-binding protein</fullName>
    </recommendedName>
</protein>
<evidence type="ECO:0000256" key="1">
    <source>
        <dbReference type="SAM" id="MobiDB-lite"/>
    </source>
</evidence>
<feature type="region of interest" description="Disordered" evidence="1">
    <location>
        <begin position="246"/>
        <end position="308"/>
    </location>
</feature>
<keyword evidence="2" id="KW-0732">Signal</keyword>
<dbReference type="SUPFAM" id="SSF110087">
    <property type="entry name" value="DR1885-like metal-binding protein"/>
    <property type="match status" value="1"/>
</dbReference>
<dbReference type="AlphaFoldDB" id="A0A1I5SUH9"/>
<feature type="region of interest" description="Disordered" evidence="1">
    <location>
        <begin position="126"/>
        <end position="203"/>
    </location>
</feature>
<feature type="compositionally biased region" description="Low complexity" evidence="1">
    <location>
        <begin position="261"/>
        <end position="271"/>
    </location>
</feature>
<dbReference type="Proteomes" id="UP000183413">
    <property type="component" value="Unassembled WGS sequence"/>
</dbReference>
<evidence type="ECO:0000313" key="3">
    <source>
        <dbReference type="EMBL" id="SFP74338.1"/>
    </source>
</evidence>
<sequence>MIRNSRRVVVLAIAGAVAIAPVVSGCGAGEEPQSAAPTQLTEGVNVTVPKNRPAAPQIDLRNMFLLVPEPGKAVAPGTSLPLYGAIINQVKGRADRLVAVSSPAFGGPGKIDGGALALPPAAPDGTGSFVKLLGTPSPTPTPTRQTRRPGGTPTAGATQQPTGQGATPEPTGQGATPNVSETPTSGNTASPRQTVPVPQGGEQPLVVLPSLTQELHAGASVPVTMRFEKAGSVEFQVPLVPRQDEYLSYPLPSTPAPSPTPQASGTQTPGGETPGGQTPGGETPAGQTPGGATSPAQPGGTESPAAGH</sequence>
<organism evidence="3 4">
    <name type="scientific">Actinomadura madurae</name>
    <dbReference type="NCBI Taxonomy" id="1993"/>
    <lineage>
        <taxon>Bacteria</taxon>
        <taxon>Bacillati</taxon>
        <taxon>Actinomycetota</taxon>
        <taxon>Actinomycetes</taxon>
        <taxon>Streptosporangiales</taxon>
        <taxon>Thermomonosporaceae</taxon>
        <taxon>Actinomadura</taxon>
    </lineage>
</organism>
<feature type="compositionally biased region" description="Polar residues" evidence="1">
    <location>
        <begin position="175"/>
        <end position="193"/>
    </location>
</feature>
<evidence type="ECO:0000313" key="4">
    <source>
        <dbReference type="Proteomes" id="UP000183413"/>
    </source>
</evidence>
<keyword evidence="4" id="KW-1185">Reference proteome</keyword>
<proteinExistence type="predicted"/>
<feature type="compositionally biased region" description="Low complexity" evidence="1">
    <location>
        <begin position="280"/>
        <end position="293"/>
    </location>
</feature>
<evidence type="ECO:0008006" key="5">
    <source>
        <dbReference type="Google" id="ProtNLM"/>
    </source>
</evidence>
<name>A0A1I5SUH9_9ACTN</name>